<dbReference type="Proteomes" id="UP001481413">
    <property type="component" value="Unassembled WGS sequence"/>
</dbReference>
<keyword evidence="4" id="KW-1185">Reference proteome</keyword>
<dbReference type="InterPro" id="IPR025920">
    <property type="entry name" value="Lipase_bact_N"/>
</dbReference>
<gene>
    <name evidence="3" type="ORF">NBRC116585_22420</name>
</gene>
<feature type="signal peptide" evidence="1">
    <location>
        <begin position="1"/>
        <end position="19"/>
    </location>
</feature>
<sequence>MVKKTLLSLAIAATAAGLAGCNTGSDFKVDTTAVTSGSDGATPSRITPIFSPATSQVPLNTDLVFATAAATDGTAATADTTPPVTTAINDLPGFSTTATFYVPFNGILNADSVVAGQSVFLIELKSSDDNANIDALDINTILANSVYAEEASSPFSADQPVAGTDYTARYVELDDGATPSVAITPLKPLDKQTKYLVVLTDGIQSAAGESVATSAEYELVSSNLELASNALQPVRDAVQGWEALSAQFLAAASGGSLSQDNIVLSYAFTTDGSLDVLTSYANPAQFIAANLTLEAAEDLTDEFAGGQLEDIVARSIAVASAMGNPNDPAQLAAVTDEQVAGVKALDIYPGQVYGSIASADISSLIGAEAAVSINDLVDRPSERTVAVVDGATVDGVIGGNGASPATFLGTADTLTRYYQGQIELPDFLGGVTLTTELSAEGIGAAMAADPDWSANTSVGAVLDGALGNEAGTTPPKDDDDTTNVTYRYPFPQPLESSNVAPLLITMPAQADYSAAGGQDCSGLSSVPVVMYVHGITGSRGNALPYSAGLAANCIATVAIDLPLHGIAPIGSDNNGQPVANALLPFNMEVALGADTSSPWAGVIAAQVGGGDTTFASIKERHGNVYQNSLNARVAMDFGETDAGTSGSAFINLSNFTRTRDNVRQAVVDLLNLNASIEAVSDAVVAAGAALELDETKVFVAGHSLGAIVATTYAAVNNSPAVLAANDNLNEVQGVILANGGANLTKLLENSASFGPVVVGGLAASGVAQGTENFEKFMYVFQSAVDVADPANAGAMLAATDTPVVAFNMVGGNALPSDASGVSYPDGFKAAGVYLPDPTVPNFDYFADAGTNPYAAFASALGLPTGIDTAYAPLAGTQGLTTVLGTEPVTSATTVGDLSSPLRAEVRFASGTHSTFANSDDSAVFLEMLGQSVSLILGSYSVTNTTVLESN</sequence>
<dbReference type="SUPFAM" id="SSF53474">
    <property type="entry name" value="alpha/beta-Hydrolases"/>
    <property type="match status" value="1"/>
</dbReference>
<feature type="domain" description="Bacterial virulence factor lipase N-terminal" evidence="2">
    <location>
        <begin position="102"/>
        <end position="277"/>
    </location>
</feature>
<comment type="caution">
    <text evidence="3">The sequence shown here is derived from an EMBL/GenBank/DDBJ whole genome shotgun (WGS) entry which is preliminary data.</text>
</comment>
<reference evidence="3 4" key="1">
    <citation type="submission" date="2024-04" db="EMBL/GenBank/DDBJ databases">
        <title>Draft genome sequence of Thalassolituus maritimus NBRC 116585.</title>
        <authorList>
            <person name="Miyakawa T."/>
            <person name="Kusuya Y."/>
            <person name="Miura T."/>
        </authorList>
    </citation>
    <scope>NUCLEOTIDE SEQUENCE [LARGE SCALE GENOMIC DNA]</scope>
    <source>
        <strain evidence="3 4">5NW40-0001</strain>
    </source>
</reference>
<proteinExistence type="predicted"/>
<dbReference type="PROSITE" id="PS51257">
    <property type="entry name" value="PROKAR_LIPOPROTEIN"/>
    <property type="match status" value="1"/>
</dbReference>
<organism evidence="3 4">
    <name type="scientific">Thalassolituus maritimus</name>
    <dbReference type="NCBI Taxonomy" id="484498"/>
    <lineage>
        <taxon>Bacteria</taxon>
        <taxon>Pseudomonadati</taxon>
        <taxon>Pseudomonadota</taxon>
        <taxon>Gammaproteobacteria</taxon>
        <taxon>Oceanospirillales</taxon>
        <taxon>Oceanospirillaceae</taxon>
        <taxon>Thalassolituus</taxon>
    </lineage>
</organism>
<dbReference type="InterPro" id="IPR029058">
    <property type="entry name" value="AB_hydrolase_fold"/>
</dbReference>
<dbReference type="Gene3D" id="3.40.50.1820">
    <property type="entry name" value="alpha/beta hydrolase"/>
    <property type="match status" value="1"/>
</dbReference>
<name>A0ABQ0A167_9GAMM</name>
<protein>
    <recommendedName>
        <fullName evidence="2">Bacterial virulence factor lipase N-terminal domain-containing protein</fullName>
    </recommendedName>
</protein>
<accession>A0ABQ0A167</accession>
<dbReference type="EMBL" id="BAABWH010000005">
    <property type="protein sequence ID" value="GAA6146124.1"/>
    <property type="molecule type" value="Genomic_DNA"/>
</dbReference>
<evidence type="ECO:0000259" key="2">
    <source>
        <dbReference type="Pfam" id="PF12262"/>
    </source>
</evidence>
<evidence type="ECO:0000313" key="3">
    <source>
        <dbReference type="EMBL" id="GAA6146124.1"/>
    </source>
</evidence>
<feature type="chain" id="PRO_5046931242" description="Bacterial virulence factor lipase N-terminal domain-containing protein" evidence="1">
    <location>
        <begin position="20"/>
        <end position="950"/>
    </location>
</feature>
<dbReference type="Pfam" id="PF12262">
    <property type="entry name" value="Lipase_bact_N"/>
    <property type="match status" value="1"/>
</dbReference>
<dbReference type="RefSeq" id="WP_353295289.1">
    <property type="nucleotide sequence ID" value="NZ_BAABWH010000005.1"/>
</dbReference>
<evidence type="ECO:0000256" key="1">
    <source>
        <dbReference type="SAM" id="SignalP"/>
    </source>
</evidence>
<evidence type="ECO:0000313" key="4">
    <source>
        <dbReference type="Proteomes" id="UP001481413"/>
    </source>
</evidence>
<keyword evidence="1" id="KW-0732">Signal</keyword>